<sequence>MPSHIESKTTYDTNCSNKEQRATGNRNAAQTEQNLKKQMTAEPVEGQTGLPALWPGLKARYSALSRAESATKRRNQKMKVAKENFLKTRSSSPGSQFSNQDQSYHGHFDMYHKMIQQALKIYNIPEDILVMFRDLFNGFKEMMF</sequence>
<comment type="caution">
    <text evidence="2">The sequence shown here is derived from an EMBL/GenBank/DDBJ whole genome shotgun (WGS) entry which is preliminary data.</text>
</comment>
<evidence type="ECO:0000256" key="1">
    <source>
        <dbReference type="SAM" id="MobiDB-lite"/>
    </source>
</evidence>
<feature type="compositionally biased region" description="Polar residues" evidence="1">
    <location>
        <begin position="10"/>
        <end position="37"/>
    </location>
</feature>
<dbReference type="Proteomes" id="UP000735302">
    <property type="component" value="Unassembled WGS sequence"/>
</dbReference>
<name>A0AAV4BSH7_9GAST</name>
<dbReference type="AlphaFoldDB" id="A0AAV4BSH7"/>
<gene>
    <name evidence="2" type="ORF">PoB_004827900</name>
</gene>
<evidence type="ECO:0000313" key="2">
    <source>
        <dbReference type="EMBL" id="GFO21774.1"/>
    </source>
</evidence>
<evidence type="ECO:0000313" key="3">
    <source>
        <dbReference type="Proteomes" id="UP000735302"/>
    </source>
</evidence>
<accession>A0AAV4BSH7</accession>
<reference evidence="2 3" key="1">
    <citation type="journal article" date="2021" name="Elife">
        <title>Chloroplast acquisition without the gene transfer in kleptoplastic sea slugs, Plakobranchus ocellatus.</title>
        <authorList>
            <person name="Maeda T."/>
            <person name="Takahashi S."/>
            <person name="Yoshida T."/>
            <person name="Shimamura S."/>
            <person name="Takaki Y."/>
            <person name="Nagai Y."/>
            <person name="Toyoda A."/>
            <person name="Suzuki Y."/>
            <person name="Arimoto A."/>
            <person name="Ishii H."/>
            <person name="Satoh N."/>
            <person name="Nishiyama T."/>
            <person name="Hasebe M."/>
            <person name="Maruyama T."/>
            <person name="Minagawa J."/>
            <person name="Obokata J."/>
            <person name="Shigenobu S."/>
        </authorList>
    </citation>
    <scope>NUCLEOTIDE SEQUENCE [LARGE SCALE GENOMIC DNA]</scope>
</reference>
<protein>
    <submittedName>
        <fullName evidence="2">Uncharacterized protein</fullName>
    </submittedName>
</protein>
<keyword evidence="3" id="KW-1185">Reference proteome</keyword>
<dbReference type="EMBL" id="BLXT01005284">
    <property type="protein sequence ID" value="GFO21774.1"/>
    <property type="molecule type" value="Genomic_DNA"/>
</dbReference>
<organism evidence="2 3">
    <name type="scientific">Plakobranchus ocellatus</name>
    <dbReference type="NCBI Taxonomy" id="259542"/>
    <lineage>
        <taxon>Eukaryota</taxon>
        <taxon>Metazoa</taxon>
        <taxon>Spiralia</taxon>
        <taxon>Lophotrochozoa</taxon>
        <taxon>Mollusca</taxon>
        <taxon>Gastropoda</taxon>
        <taxon>Heterobranchia</taxon>
        <taxon>Euthyneura</taxon>
        <taxon>Panpulmonata</taxon>
        <taxon>Sacoglossa</taxon>
        <taxon>Placobranchoidea</taxon>
        <taxon>Plakobranchidae</taxon>
        <taxon>Plakobranchus</taxon>
    </lineage>
</organism>
<proteinExistence type="predicted"/>
<feature type="region of interest" description="Disordered" evidence="1">
    <location>
        <begin position="1"/>
        <end position="51"/>
    </location>
</feature>